<dbReference type="GO" id="GO:0003688">
    <property type="term" value="F:DNA replication origin binding"/>
    <property type="evidence" value="ECO:0007669"/>
    <property type="project" value="TreeGrafter"/>
</dbReference>
<dbReference type="GO" id="GO:0005664">
    <property type="term" value="C:nuclear origin of replication recognition complex"/>
    <property type="evidence" value="ECO:0007669"/>
    <property type="project" value="TreeGrafter"/>
</dbReference>
<dbReference type="PANTHER" id="PTHR12087:SF0">
    <property type="entry name" value="ORIGIN RECOGNITION COMPLEX SUBUNIT 4"/>
    <property type="match status" value="1"/>
</dbReference>
<evidence type="ECO:0000256" key="5">
    <source>
        <dbReference type="ARBA" id="ARBA00023242"/>
    </source>
</evidence>
<dbReference type="Pfam" id="PF13191">
    <property type="entry name" value="AAA_16"/>
    <property type="match status" value="1"/>
</dbReference>
<feature type="compositionally biased region" description="Basic and acidic residues" evidence="6">
    <location>
        <begin position="344"/>
        <end position="353"/>
    </location>
</feature>
<evidence type="ECO:0000259" key="7">
    <source>
        <dbReference type="Pfam" id="PF13191"/>
    </source>
</evidence>
<feature type="region of interest" description="Disordered" evidence="6">
    <location>
        <begin position="1"/>
        <end position="212"/>
    </location>
</feature>
<protein>
    <submittedName>
        <fullName evidence="9">Origin recognition complex subunit 4 C-terminus-domain-containing protein</fullName>
    </submittedName>
</protein>
<dbReference type="Pfam" id="PF14629">
    <property type="entry name" value="ORC4_C"/>
    <property type="match status" value="1"/>
</dbReference>
<gene>
    <name evidence="9" type="ORF">EDB92DRAFT_1871290</name>
</gene>
<dbReference type="Proteomes" id="UP001201163">
    <property type="component" value="Unassembled WGS sequence"/>
</dbReference>
<evidence type="ECO:0000256" key="1">
    <source>
        <dbReference type="ARBA" id="ARBA00004123"/>
    </source>
</evidence>
<dbReference type="InterPro" id="IPR041664">
    <property type="entry name" value="AAA_16"/>
</dbReference>
<evidence type="ECO:0000256" key="6">
    <source>
        <dbReference type="SAM" id="MobiDB-lite"/>
    </source>
</evidence>
<dbReference type="SUPFAM" id="SSF52540">
    <property type="entry name" value="P-loop containing nucleoside triphosphate hydrolases"/>
    <property type="match status" value="1"/>
</dbReference>
<evidence type="ECO:0000259" key="8">
    <source>
        <dbReference type="Pfam" id="PF14629"/>
    </source>
</evidence>
<comment type="caution">
    <text evidence="9">The sequence shown here is derived from an EMBL/GenBank/DDBJ whole genome shotgun (WGS) entry which is preliminary data.</text>
</comment>
<reference evidence="9" key="1">
    <citation type="submission" date="2022-01" db="EMBL/GenBank/DDBJ databases">
        <title>Comparative genomics reveals a dynamic genome evolution in the ectomycorrhizal milk-cap (Lactarius) mushrooms.</title>
        <authorList>
            <consortium name="DOE Joint Genome Institute"/>
            <person name="Lebreton A."/>
            <person name="Tang N."/>
            <person name="Kuo A."/>
            <person name="LaButti K."/>
            <person name="Drula E."/>
            <person name="Barry K."/>
            <person name="Clum A."/>
            <person name="Lipzen A."/>
            <person name="Mousain D."/>
            <person name="Ng V."/>
            <person name="Wang R."/>
            <person name="Wang X."/>
            <person name="Dai Y."/>
            <person name="Henrissat B."/>
            <person name="Grigoriev I.V."/>
            <person name="Guerin-Laguette A."/>
            <person name="Yu F."/>
            <person name="Martin F.M."/>
        </authorList>
    </citation>
    <scope>NUCLEOTIDE SEQUENCE</scope>
    <source>
        <strain evidence="9">QP</strain>
    </source>
</reference>
<keyword evidence="10" id="KW-1185">Reference proteome</keyword>
<feature type="compositionally biased region" description="Low complexity" evidence="6">
    <location>
        <begin position="174"/>
        <end position="183"/>
    </location>
</feature>
<accession>A0AAD4Q6Q8</accession>
<keyword evidence="5" id="KW-0539">Nucleus</keyword>
<dbReference type="Gene3D" id="3.40.50.300">
    <property type="entry name" value="P-loop containing nucleotide triphosphate hydrolases"/>
    <property type="match status" value="1"/>
</dbReference>
<dbReference type="AlphaFoldDB" id="A0AAD4Q6Q8"/>
<feature type="compositionally biased region" description="Basic and acidic residues" evidence="6">
    <location>
        <begin position="71"/>
        <end position="84"/>
    </location>
</feature>
<comment type="subcellular location">
    <subcellularLocation>
        <location evidence="1">Nucleus</location>
    </subcellularLocation>
</comment>
<comment type="similarity">
    <text evidence="2">Belongs to the ORC4 family.</text>
</comment>
<keyword evidence="3" id="KW-0235">DNA replication</keyword>
<dbReference type="InterPro" id="IPR027417">
    <property type="entry name" value="P-loop_NTPase"/>
</dbReference>
<dbReference type="EMBL" id="JAKELL010000041">
    <property type="protein sequence ID" value="KAH8988573.1"/>
    <property type="molecule type" value="Genomic_DNA"/>
</dbReference>
<organism evidence="9 10">
    <name type="scientific">Lactarius akahatsu</name>
    <dbReference type="NCBI Taxonomy" id="416441"/>
    <lineage>
        <taxon>Eukaryota</taxon>
        <taxon>Fungi</taxon>
        <taxon>Dikarya</taxon>
        <taxon>Basidiomycota</taxon>
        <taxon>Agaricomycotina</taxon>
        <taxon>Agaricomycetes</taxon>
        <taxon>Russulales</taxon>
        <taxon>Russulaceae</taxon>
        <taxon>Lactarius</taxon>
    </lineage>
</organism>
<evidence type="ECO:0000313" key="10">
    <source>
        <dbReference type="Proteomes" id="UP001201163"/>
    </source>
</evidence>
<feature type="domain" description="Origin recognition complex subunit 4 C-terminal" evidence="8">
    <location>
        <begin position="458"/>
        <end position="653"/>
    </location>
</feature>
<feature type="region of interest" description="Disordered" evidence="6">
    <location>
        <begin position="337"/>
        <end position="356"/>
    </location>
</feature>
<dbReference type="GO" id="GO:0006270">
    <property type="term" value="P:DNA replication initiation"/>
    <property type="evidence" value="ECO:0007669"/>
    <property type="project" value="TreeGrafter"/>
</dbReference>
<evidence type="ECO:0000256" key="2">
    <source>
        <dbReference type="ARBA" id="ARBA00005334"/>
    </source>
</evidence>
<dbReference type="PANTHER" id="PTHR12087">
    <property type="entry name" value="ORIGIN RECOGNITION COMPLEX SUBUNIT 4"/>
    <property type="match status" value="1"/>
</dbReference>
<name>A0AAD4Q6Q8_9AGAM</name>
<feature type="domain" description="Orc1-like AAA ATPase" evidence="7">
    <location>
        <begin position="258"/>
        <end position="406"/>
    </location>
</feature>
<feature type="compositionally biased region" description="Polar residues" evidence="6">
    <location>
        <begin position="202"/>
        <end position="212"/>
    </location>
</feature>
<proteinExistence type="inferred from homology"/>
<evidence type="ECO:0000256" key="3">
    <source>
        <dbReference type="ARBA" id="ARBA00022705"/>
    </source>
</evidence>
<dbReference type="InterPro" id="IPR032705">
    <property type="entry name" value="ORC4_C"/>
</dbReference>
<dbReference type="InterPro" id="IPR016527">
    <property type="entry name" value="ORC4"/>
</dbReference>
<evidence type="ECO:0000313" key="9">
    <source>
        <dbReference type="EMBL" id="KAH8988573.1"/>
    </source>
</evidence>
<sequence length="669" mass="73414">MPAKRKATTSQTLDEPDATRRRTRSNAANLSSPSRESQLKDPNASQPPSSTNVRRRVPNRSTRSVPSPSPTRKEREKLLTRSQDKAPLVVHSETSHADFPGDQEDAHSDDELLLSPNKKKKRQETTSLKPSQLPRVYVEIVSPAPRPSKRPPAKTRADPSSPTPTRPKVAQRAPPSSSRSPTPLKKTTANRMSPKLLGQSAPRGTQSSTTQNFPGYGYSPWCLYAQKRSIFHALNDPKTAVFDQEHENGAPSANAIVLEQLKTLFTGTLERGEGNSCLLIGPRGSGKSRLLDEALASLHSQPIIIRLSGHVQHNDRLALREIARQLSTQTGRSFDIEVTDTDDESQRAADASDHAVPLPPPTYLPTLISALPTLARPTVLILEAFDLFAIHGRQALLYCLLDTAQSCRAGKGSKGVAVIGVTTRVDTINLLEKRVKSRFSGRMLRTAGPGTLDDWMSIARNALTAKPSPSNEEWEVWWAAAVEKFLDDRSVRAALSDTYDLTKDVRILNRILMDLALNLSPTSPLPNASRLSDAIASQRFPAPFPFLSDISYPAACLLIASVHADTAGHESITFEMLHDSFQKQVRTSQSAPVQIGGSSIGMVRCSKEVLMTAFEQLIATKVFVAVTPIPAGTMKQFVRYKCMVEKEGIRQMVSAMGQTNLNQWLKRSQ</sequence>
<evidence type="ECO:0000256" key="4">
    <source>
        <dbReference type="ARBA" id="ARBA00023125"/>
    </source>
</evidence>
<keyword evidence="4" id="KW-0238">DNA-binding</keyword>